<evidence type="ECO:0000256" key="4">
    <source>
        <dbReference type="ARBA" id="ARBA00022801"/>
    </source>
</evidence>
<dbReference type="RefSeq" id="WP_238720311.1">
    <property type="nucleotide sequence ID" value="NZ_JAHQCW010000001.1"/>
</dbReference>
<evidence type="ECO:0000256" key="6">
    <source>
        <dbReference type="ARBA" id="ARBA00023049"/>
    </source>
</evidence>
<evidence type="ECO:0000256" key="3">
    <source>
        <dbReference type="ARBA" id="ARBA00022670"/>
    </source>
</evidence>
<comment type="similarity">
    <text evidence="2 7">Belongs to the peptidase M14 family.</text>
</comment>
<dbReference type="PANTHER" id="PTHR11705">
    <property type="entry name" value="PROTEASE FAMILY M14 CARBOXYPEPTIDASE A,B"/>
    <property type="match status" value="1"/>
</dbReference>
<dbReference type="InterPro" id="IPR000834">
    <property type="entry name" value="Peptidase_M14"/>
</dbReference>
<evidence type="ECO:0000313" key="10">
    <source>
        <dbReference type="Proteomes" id="UP000712157"/>
    </source>
</evidence>
<dbReference type="EMBL" id="JAHQCW010000001">
    <property type="protein sequence ID" value="MBU9735131.1"/>
    <property type="molecule type" value="Genomic_DNA"/>
</dbReference>
<dbReference type="GO" id="GO:0005615">
    <property type="term" value="C:extracellular space"/>
    <property type="evidence" value="ECO:0007669"/>
    <property type="project" value="TreeGrafter"/>
</dbReference>
<evidence type="ECO:0000259" key="8">
    <source>
        <dbReference type="PROSITE" id="PS52035"/>
    </source>
</evidence>
<evidence type="ECO:0000256" key="1">
    <source>
        <dbReference type="ARBA" id="ARBA00001947"/>
    </source>
</evidence>
<dbReference type="Proteomes" id="UP000712157">
    <property type="component" value="Unassembled WGS sequence"/>
</dbReference>
<dbReference type="SMART" id="SM00631">
    <property type="entry name" value="Zn_pept"/>
    <property type="match status" value="1"/>
</dbReference>
<comment type="cofactor">
    <cofactor evidence="1">
        <name>Zn(2+)</name>
        <dbReference type="ChEBI" id="CHEBI:29105"/>
    </cofactor>
</comment>
<accession>A0A949JW51</accession>
<gene>
    <name evidence="9" type="ORF">KTH89_01185</name>
</gene>
<comment type="caution">
    <text evidence="7">Lacks conserved residue(s) required for the propagation of feature annotation.</text>
</comment>
<keyword evidence="4" id="KW-0378">Hydrolase</keyword>
<dbReference type="GO" id="GO:0006508">
    <property type="term" value="P:proteolysis"/>
    <property type="evidence" value="ECO:0007669"/>
    <property type="project" value="UniProtKB-KW"/>
</dbReference>
<protein>
    <recommendedName>
        <fullName evidence="8">Peptidase M14 domain-containing protein</fullName>
    </recommendedName>
</protein>
<evidence type="ECO:0000256" key="7">
    <source>
        <dbReference type="PROSITE-ProRule" id="PRU01379"/>
    </source>
</evidence>
<reference evidence="9" key="1">
    <citation type="submission" date="2021-06" db="EMBL/GenBank/DDBJ databases">
        <title>Description of novel taxa of the family Lachnospiraceae.</title>
        <authorList>
            <person name="Chaplin A.V."/>
            <person name="Sokolova S.R."/>
            <person name="Pikina A.P."/>
            <person name="Korzhanova M."/>
            <person name="Belova V."/>
            <person name="Korostin D."/>
            <person name="Efimov B.A."/>
        </authorList>
    </citation>
    <scope>NUCLEOTIDE SEQUENCE</scope>
    <source>
        <strain evidence="9">ASD5720</strain>
    </source>
</reference>
<keyword evidence="10" id="KW-1185">Reference proteome</keyword>
<dbReference type="AlphaFoldDB" id="A0A949JW51"/>
<dbReference type="Gene3D" id="3.40.630.10">
    <property type="entry name" value="Zn peptidases"/>
    <property type="match status" value="1"/>
</dbReference>
<evidence type="ECO:0000256" key="2">
    <source>
        <dbReference type="ARBA" id="ARBA00005988"/>
    </source>
</evidence>
<dbReference type="SUPFAM" id="SSF53187">
    <property type="entry name" value="Zn-dependent exopeptidases"/>
    <property type="match status" value="1"/>
</dbReference>
<dbReference type="PANTHER" id="PTHR11705:SF143">
    <property type="entry name" value="SLL0236 PROTEIN"/>
    <property type="match status" value="1"/>
</dbReference>
<comment type="caution">
    <text evidence="9">The sequence shown here is derived from an EMBL/GenBank/DDBJ whole genome shotgun (WGS) entry which is preliminary data.</text>
</comment>
<proteinExistence type="inferred from homology"/>
<keyword evidence="3" id="KW-0645">Protease</keyword>
<dbReference type="GO" id="GO:0004181">
    <property type="term" value="F:metallocarboxypeptidase activity"/>
    <property type="evidence" value="ECO:0007669"/>
    <property type="project" value="InterPro"/>
</dbReference>
<keyword evidence="6" id="KW-0482">Metalloprotease</keyword>
<sequence>MVQLNKTYTYEEMMERLNDLGRNYRSLIQIQVIGHSHDERKIPMIRLGNGEKTLICTAGVHGRETINPVLMVKMIEEYCEAYEKRMKIGEYDVFDLLNGYEISFIPLLNPDGYEIALRGFEQIRNPILRQAAKMMNIPHEDWKYNARGVDINRNFPSRYYVQQRPNEMPLSEAESRLLVTVFQTAPSIGYLDFHSRGKIIYYYRGAMSGLYNQRQRRIAKRLSHISKYSMGKKEEEMLTSLSGGNTVHYYSEYIGKPAITVETVEEEAGFPLDIRYQEEAWEEIHTIPLEILRIEKSESRRKLVY</sequence>
<name>A0A949JW51_9FIRM</name>
<dbReference type="GO" id="GO:0008270">
    <property type="term" value="F:zinc ion binding"/>
    <property type="evidence" value="ECO:0007669"/>
    <property type="project" value="InterPro"/>
</dbReference>
<organism evidence="9 10">
    <name type="scientific">Diplocloster agilis</name>
    <dbReference type="NCBI Taxonomy" id="2850323"/>
    <lineage>
        <taxon>Bacteria</taxon>
        <taxon>Bacillati</taxon>
        <taxon>Bacillota</taxon>
        <taxon>Clostridia</taxon>
        <taxon>Lachnospirales</taxon>
        <taxon>Lachnospiraceae</taxon>
        <taxon>Diplocloster</taxon>
    </lineage>
</organism>
<dbReference type="Pfam" id="PF00246">
    <property type="entry name" value="Peptidase_M14"/>
    <property type="match status" value="1"/>
</dbReference>
<evidence type="ECO:0000313" key="9">
    <source>
        <dbReference type="EMBL" id="MBU9735131.1"/>
    </source>
</evidence>
<dbReference type="PROSITE" id="PS52035">
    <property type="entry name" value="PEPTIDASE_M14"/>
    <property type="match status" value="1"/>
</dbReference>
<evidence type="ECO:0000256" key="5">
    <source>
        <dbReference type="ARBA" id="ARBA00022833"/>
    </source>
</evidence>
<feature type="domain" description="Peptidase M14" evidence="8">
    <location>
        <begin position="6"/>
        <end position="305"/>
    </location>
</feature>
<keyword evidence="5" id="KW-0862">Zinc</keyword>